<gene>
    <name evidence="2" type="ORF">Agub_g8393</name>
</gene>
<keyword evidence="3" id="KW-1185">Reference proteome</keyword>
<feature type="non-terminal residue" evidence="2">
    <location>
        <position position="1"/>
    </location>
</feature>
<comment type="caution">
    <text evidence="2">The sequence shown here is derived from an EMBL/GenBank/DDBJ whole genome shotgun (WGS) entry which is preliminary data.</text>
</comment>
<feature type="compositionally biased region" description="Low complexity" evidence="1">
    <location>
        <begin position="209"/>
        <end position="236"/>
    </location>
</feature>
<organism evidence="2 3">
    <name type="scientific">Astrephomene gubernaculifera</name>
    <dbReference type="NCBI Taxonomy" id="47775"/>
    <lineage>
        <taxon>Eukaryota</taxon>
        <taxon>Viridiplantae</taxon>
        <taxon>Chlorophyta</taxon>
        <taxon>core chlorophytes</taxon>
        <taxon>Chlorophyceae</taxon>
        <taxon>CS clade</taxon>
        <taxon>Chlamydomonadales</taxon>
        <taxon>Astrephomenaceae</taxon>
        <taxon>Astrephomene</taxon>
    </lineage>
</organism>
<accession>A0AAD3DRM2</accession>
<proteinExistence type="predicted"/>
<evidence type="ECO:0000313" key="2">
    <source>
        <dbReference type="EMBL" id="GFR46766.1"/>
    </source>
</evidence>
<dbReference type="AlphaFoldDB" id="A0AAD3DRM2"/>
<sequence length="531" mass="55414">ATKMQRNLRCSSVTSQKVGSRLLLRPPCIAKAISSQPNAPTLQERVYKAKDTHRYSKTSESWHGCVGNWFVDAHDPASAHVVRGLRSFKWRDASRTVLDQTNVYDKPRPGTLPRPSDGLYQKDFVYDGPQFSHERLEAPIIPFPSSSAAASSSSGALLVLDPASLINVGSFNLPRIALEPPPSAPTAAGTATAAPQGAPPPALTPPVAAPAAGGDGVAQQTAPPAAASPAAPGGTDATAAAAAADADAAKAAGGVGARVAVSSGSSMQWGGLPVVGASPVWGMEVFLLDGPYRWSFAVLYDTSDGALRRLTLIQETETIVDPASRDALSAAVSSGAAVAGDFAARAVLDHPRDTLEAGDAATWVDPERWQGLRVARIGMREGSGVQEEQGQQVLVLQEGLQEPVVWEPNSVQVSPFRLTPDTLCYLPFSITTALFVYVPSSTSALLLPLPDSMYARLPATLRAVAEPEPGGDSKDAFVTFEFGGLLRTNSSGSGASASGGGGGLQRLVLRYDGMTGEFVDVVHEVFAPLRS</sequence>
<evidence type="ECO:0000256" key="1">
    <source>
        <dbReference type="SAM" id="MobiDB-lite"/>
    </source>
</evidence>
<dbReference type="EMBL" id="BMAR01000015">
    <property type="protein sequence ID" value="GFR46766.1"/>
    <property type="molecule type" value="Genomic_DNA"/>
</dbReference>
<dbReference type="Proteomes" id="UP001054857">
    <property type="component" value="Unassembled WGS sequence"/>
</dbReference>
<feature type="region of interest" description="Disordered" evidence="1">
    <location>
        <begin position="182"/>
        <end position="236"/>
    </location>
</feature>
<feature type="compositionally biased region" description="Pro residues" evidence="1">
    <location>
        <begin position="197"/>
        <end position="208"/>
    </location>
</feature>
<protein>
    <submittedName>
        <fullName evidence="2">Uncharacterized protein</fullName>
    </submittedName>
</protein>
<feature type="compositionally biased region" description="Low complexity" evidence="1">
    <location>
        <begin position="185"/>
        <end position="196"/>
    </location>
</feature>
<evidence type="ECO:0000313" key="3">
    <source>
        <dbReference type="Proteomes" id="UP001054857"/>
    </source>
</evidence>
<name>A0AAD3DRM2_9CHLO</name>
<reference evidence="2 3" key="1">
    <citation type="journal article" date="2021" name="Sci. Rep.">
        <title>Genome sequencing of the multicellular alga Astrephomene provides insights into convergent evolution of germ-soma differentiation.</title>
        <authorList>
            <person name="Yamashita S."/>
            <person name="Yamamoto K."/>
            <person name="Matsuzaki R."/>
            <person name="Suzuki S."/>
            <person name="Yamaguchi H."/>
            <person name="Hirooka S."/>
            <person name="Minakuchi Y."/>
            <person name="Miyagishima S."/>
            <person name="Kawachi M."/>
            <person name="Toyoda A."/>
            <person name="Nozaki H."/>
        </authorList>
    </citation>
    <scope>NUCLEOTIDE SEQUENCE [LARGE SCALE GENOMIC DNA]</scope>
    <source>
        <strain evidence="2 3">NIES-4017</strain>
    </source>
</reference>